<accession>A0A9W6WWX1</accession>
<evidence type="ECO:0000313" key="2">
    <source>
        <dbReference type="EMBL" id="GMF19448.1"/>
    </source>
</evidence>
<reference evidence="2" key="1">
    <citation type="submission" date="2023-04" db="EMBL/GenBank/DDBJ databases">
        <title>Phytophthora lilii NBRC 32176.</title>
        <authorList>
            <person name="Ichikawa N."/>
            <person name="Sato H."/>
            <person name="Tonouchi N."/>
        </authorList>
    </citation>
    <scope>NUCLEOTIDE SEQUENCE</scope>
    <source>
        <strain evidence="2">NBRC 32176</strain>
    </source>
</reference>
<proteinExistence type="predicted"/>
<comment type="caution">
    <text evidence="2">The sequence shown here is derived from an EMBL/GenBank/DDBJ whole genome shotgun (WGS) entry which is preliminary data.</text>
</comment>
<dbReference type="Proteomes" id="UP001165083">
    <property type="component" value="Unassembled WGS sequence"/>
</dbReference>
<protein>
    <submittedName>
        <fullName evidence="2">Unnamed protein product</fullName>
    </submittedName>
</protein>
<evidence type="ECO:0000313" key="3">
    <source>
        <dbReference type="Proteomes" id="UP001165083"/>
    </source>
</evidence>
<keyword evidence="3" id="KW-1185">Reference proteome</keyword>
<dbReference type="OrthoDB" id="152358at2759"/>
<feature type="region of interest" description="Disordered" evidence="1">
    <location>
        <begin position="1"/>
        <end position="23"/>
    </location>
</feature>
<gene>
    <name evidence="2" type="ORF">Plil01_000742900</name>
</gene>
<name>A0A9W6WWX1_9STRA</name>
<sequence length="258" mass="28676">MSPGAAAAADALPDSPAGQQTAMTATTTATACVADHERPLQLQRLQKLMPHDCAIVVAAQSGEDVELPTVARPQGLQERLQLDLEAHRRWNTSLSVGFLNSVDRIEINAARTGEDKVVYYALEVYLSLPASRLPTSPTDASSPRCHATRPTFKVERCFTEFEELRGNVMSCVSSMPQCTCQYCMDFLVYIRYKYSQPRGIVKLMSGTEKRKEILATFINDFVIMGQRRAPKLRKRKCEAQKLVPAMLEAFLLNNATDC</sequence>
<organism evidence="2 3">
    <name type="scientific">Phytophthora lilii</name>
    <dbReference type="NCBI Taxonomy" id="2077276"/>
    <lineage>
        <taxon>Eukaryota</taxon>
        <taxon>Sar</taxon>
        <taxon>Stramenopiles</taxon>
        <taxon>Oomycota</taxon>
        <taxon>Peronosporomycetes</taxon>
        <taxon>Peronosporales</taxon>
        <taxon>Peronosporaceae</taxon>
        <taxon>Phytophthora</taxon>
    </lineage>
</organism>
<dbReference type="AlphaFoldDB" id="A0A9W6WWX1"/>
<dbReference type="EMBL" id="BSXW01000344">
    <property type="protein sequence ID" value="GMF19448.1"/>
    <property type="molecule type" value="Genomic_DNA"/>
</dbReference>
<evidence type="ECO:0000256" key="1">
    <source>
        <dbReference type="SAM" id="MobiDB-lite"/>
    </source>
</evidence>